<name>A0ABS5UFX1_9LACO</name>
<accession>A0ABS5UFX1</accession>
<keyword evidence="2" id="KW-1185">Reference proteome</keyword>
<dbReference type="RefSeq" id="WP_214418131.1">
    <property type="nucleotide sequence ID" value="NZ_JAEQMR010000001.1"/>
</dbReference>
<comment type="caution">
    <text evidence="1">The sequence shown here is derived from an EMBL/GenBank/DDBJ whole genome shotgun (WGS) entry which is preliminary data.</text>
</comment>
<evidence type="ECO:0000313" key="2">
    <source>
        <dbReference type="Proteomes" id="UP000694640"/>
    </source>
</evidence>
<dbReference type="InterPro" id="IPR011044">
    <property type="entry name" value="Quino_amine_DH_bsu"/>
</dbReference>
<proteinExistence type="predicted"/>
<dbReference type="SUPFAM" id="SSF50969">
    <property type="entry name" value="YVTN repeat-like/Quinoprotein amine dehydrogenase"/>
    <property type="match status" value="1"/>
</dbReference>
<dbReference type="Proteomes" id="UP000694640">
    <property type="component" value="Unassembled WGS sequence"/>
</dbReference>
<evidence type="ECO:0008006" key="3">
    <source>
        <dbReference type="Google" id="ProtNLM"/>
    </source>
</evidence>
<gene>
    <name evidence="1" type="ORF">JKL17_04895</name>
</gene>
<dbReference type="EMBL" id="JAEQMM010000003">
    <property type="protein sequence ID" value="MBT1137478.1"/>
    <property type="molecule type" value="Genomic_DNA"/>
</dbReference>
<reference evidence="1 2" key="1">
    <citation type="submission" date="2021-01" db="EMBL/GenBank/DDBJ databases">
        <title>High-quality draft genome sequence data of six Lactiplantibacillus plantarum subsp. argentoratensis strains isolated from various Greek sourdoughs.</title>
        <authorList>
            <person name="Syrokou M.K."/>
            <person name="Paramithiotis S."/>
            <person name="Skandamis P.N."/>
            <person name="Drosinos E.H."/>
            <person name="Bosnea L."/>
            <person name="Mataragas M."/>
        </authorList>
    </citation>
    <scope>NUCLEOTIDE SEQUENCE [LARGE SCALE GENOMIC DNA]</scope>
    <source>
        <strain evidence="1 2">LQC 2520</strain>
    </source>
</reference>
<sequence length="427" mass="47248">MIILLSIGFVFILNSNILVECSVQASVTTKSSTRSHNTKQSIPLLGMYKATSSFYGQMGEMLIPGPVKQSYLVTNEIQQQDAIRNPNTNHTYASLYNGEIISSREGKISDTSSYTMTKGIQTQADTLHPSSSYGESYYFRTKLYLPLYLGNRNLTDPQSATFSEDNHFLYVMYVDGTQPTSASQTGWVVRYDWKKLMALGASKSGGMALLRTAAAHQLLNRITEFDRKVLNTVEVGPEFNTGHAQSLALNPKTNELWYIQSYGHTAQNIVARLNAKTLTADAKVTFSMSRFGMGSVLTFDRQGEAYYWIDGKNPLATSTGGNVTLYHGKITTNSVYFTAFEQGIATNPTFSAQSMSFNEASKRFYLVADEGVISFPQLALGKLKTTQIGEVGFSGQRELEGLVFMHNSNTGFLLTNRGPEMMELIPD</sequence>
<organism evidence="1 2">
    <name type="scientific">Lactiplantibacillus argentoratensis</name>
    <dbReference type="NCBI Taxonomy" id="271881"/>
    <lineage>
        <taxon>Bacteria</taxon>
        <taxon>Bacillati</taxon>
        <taxon>Bacillota</taxon>
        <taxon>Bacilli</taxon>
        <taxon>Lactobacillales</taxon>
        <taxon>Lactobacillaceae</taxon>
        <taxon>Lactiplantibacillus</taxon>
    </lineage>
</organism>
<evidence type="ECO:0000313" key="1">
    <source>
        <dbReference type="EMBL" id="MBT1137478.1"/>
    </source>
</evidence>
<protein>
    <recommendedName>
        <fullName evidence="3">Extracellular protein</fullName>
    </recommendedName>
</protein>